<keyword evidence="3" id="KW-1185">Reference proteome</keyword>
<evidence type="ECO:0000313" key="2">
    <source>
        <dbReference type="EMBL" id="QUX22617.1"/>
    </source>
</evidence>
<organism evidence="2 3">
    <name type="scientific">Nocardiopsis changdeensis</name>
    <dbReference type="NCBI Taxonomy" id="2831969"/>
    <lineage>
        <taxon>Bacteria</taxon>
        <taxon>Bacillati</taxon>
        <taxon>Actinomycetota</taxon>
        <taxon>Actinomycetes</taxon>
        <taxon>Streptosporangiales</taxon>
        <taxon>Nocardiopsidaceae</taxon>
        <taxon>Nocardiopsis</taxon>
    </lineage>
</organism>
<feature type="region of interest" description="Disordered" evidence="1">
    <location>
        <begin position="68"/>
        <end position="91"/>
    </location>
</feature>
<reference evidence="2 3" key="1">
    <citation type="submission" date="2021-05" db="EMBL/GenBank/DDBJ databases">
        <title>Direct Submission.</title>
        <authorList>
            <person name="Li K."/>
            <person name="Gao J."/>
        </authorList>
    </citation>
    <scope>NUCLEOTIDE SEQUENCE [LARGE SCALE GENOMIC DNA]</scope>
    <source>
        <strain evidence="2 3">Mg02</strain>
    </source>
</reference>
<dbReference type="EMBL" id="CP074133">
    <property type="protein sequence ID" value="QUX22617.1"/>
    <property type="molecule type" value="Genomic_DNA"/>
</dbReference>
<evidence type="ECO:0000256" key="1">
    <source>
        <dbReference type="SAM" id="MobiDB-lite"/>
    </source>
</evidence>
<dbReference type="InterPro" id="IPR001387">
    <property type="entry name" value="Cro/C1-type_HTH"/>
</dbReference>
<name>A0ABX8BKS6_9ACTN</name>
<protein>
    <submittedName>
        <fullName evidence="2">Helix-turn-helix transcriptional regulator</fullName>
    </submittedName>
</protein>
<accession>A0ABX8BKS6</accession>
<dbReference type="CDD" id="cd00093">
    <property type="entry name" value="HTH_XRE"/>
    <property type="match status" value="1"/>
</dbReference>
<evidence type="ECO:0000313" key="3">
    <source>
        <dbReference type="Proteomes" id="UP000676079"/>
    </source>
</evidence>
<feature type="compositionally biased region" description="Gly residues" evidence="1">
    <location>
        <begin position="81"/>
        <end position="91"/>
    </location>
</feature>
<gene>
    <name evidence="2" type="ORF">KGD84_30715</name>
</gene>
<proteinExistence type="predicted"/>
<dbReference type="Proteomes" id="UP000676079">
    <property type="component" value="Chromosome"/>
</dbReference>
<sequence>MQRALARVVGVADALVSRCENGVNTPSGDIKERLGEVLRANGEPLRAWRQEVALSRLRRPGVEASEVADTGVRGARSREPGVGGLRVGCPGGHRRAALSARPVWETTDRGGTFFG</sequence>